<comment type="caution">
    <text evidence="6">The sequence shown here is derived from an EMBL/GenBank/DDBJ whole genome shotgun (WGS) entry which is preliminary data.</text>
</comment>
<dbReference type="InterPro" id="IPR050707">
    <property type="entry name" value="HTH_MetabolicPath_Reg"/>
</dbReference>
<dbReference type="SUPFAM" id="SSF55781">
    <property type="entry name" value="GAF domain-like"/>
    <property type="match status" value="1"/>
</dbReference>
<feature type="domain" description="HTH iclR-type" evidence="4">
    <location>
        <begin position="1"/>
        <end position="61"/>
    </location>
</feature>
<evidence type="ECO:0000313" key="7">
    <source>
        <dbReference type="Proteomes" id="UP001458415"/>
    </source>
</evidence>
<dbReference type="Gene3D" id="1.10.10.10">
    <property type="entry name" value="Winged helix-like DNA-binding domain superfamily/Winged helix DNA-binding domain"/>
    <property type="match status" value="1"/>
</dbReference>
<dbReference type="SMART" id="SM00346">
    <property type="entry name" value="HTH_ICLR"/>
    <property type="match status" value="1"/>
</dbReference>
<accession>A0ABV1VW84</accession>
<dbReference type="PANTHER" id="PTHR30136:SF35">
    <property type="entry name" value="HTH-TYPE TRANSCRIPTIONAL REGULATOR RV1719"/>
    <property type="match status" value="1"/>
</dbReference>
<dbReference type="SUPFAM" id="SSF46785">
    <property type="entry name" value="Winged helix' DNA-binding domain"/>
    <property type="match status" value="1"/>
</dbReference>
<reference evidence="6 7" key="1">
    <citation type="submission" date="2024-06" db="EMBL/GenBank/DDBJ databases">
        <title>The Natural Products Discovery Center: Release of the First 8490 Sequenced Strains for Exploring Actinobacteria Biosynthetic Diversity.</title>
        <authorList>
            <person name="Kalkreuter E."/>
            <person name="Kautsar S.A."/>
            <person name="Yang D."/>
            <person name="Bader C.D."/>
            <person name="Teijaro C.N."/>
            <person name="Fluegel L."/>
            <person name="Davis C.M."/>
            <person name="Simpson J.R."/>
            <person name="Lauterbach L."/>
            <person name="Steele A.D."/>
            <person name="Gui C."/>
            <person name="Meng S."/>
            <person name="Li G."/>
            <person name="Viehrig K."/>
            <person name="Ye F."/>
            <person name="Su P."/>
            <person name="Kiefer A.F."/>
            <person name="Nichols A."/>
            <person name="Cepeda A.J."/>
            <person name="Yan W."/>
            <person name="Fan B."/>
            <person name="Jiang Y."/>
            <person name="Adhikari A."/>
            <person name="Zheng C.-J."/>
            <person name="Schuster L."/>
            <person name="Cowan T.M."/>
            <person name="Smanski M.J."/>
            <person name="Chevrette M.G."/>
            <person name="De Carvalho L.P.S."/>
            <person name="Shen B."/>
        </authorList>
    </citation>
    <scope>NUCLEOTIDE SEQUENCE [LARGE SCALE GENOMIC DNA]</scope>
    <source>
        <strain evidence="6 7">NPDC000634</strain>
    </source>
</reference>
<dbReference type="PANTHER" id="PTHR30136">
    <property type="entry name" value="HELIX-TURN-HELIX TRANSCRIPTIONAL REGULATOR, ICLR FAMILY"/>
    <property type="match status" value="1"/>
</dbReference>
<evidence type="ECO:0000259" key="5">
    <source>
        <dbReference type="PROSITE" id="PS51078"/>
    </source>
</evidence>
<dbReference type="RefSeq" id="WP_086725089.1">
    <property type="nucleotide sequence ID" value="NZ_MUBM01000081.1"/>
</dbReference>
<proteinExistence type="predicted"/>
<evidence type="ECO:0000256" key="1">
    <source>
        <dbReference type="ARBA" id="ARBA00023015"/>
    </source>
</evidence>
<dbReference type="EMBL" id="JBEPCU010000011">
    <property type="protein sequence ID" value="MER6975826.1"/>
    <property type="molecule type" value="Genomic_DNA"/>
</dbReference>
<keyword evidence="7" id="KW-1185">Reference proteome</keyword>
<dbReference type="Pfam" id="PF09339">
    <property type="entry name" value="HTH_IclR"/>
    <property type="match status" value="1"/>
</dbReference>
<dbReference type="InterPro" id="IPR014757">
    <property type="entry name" value="Tscrpt_reg_IclR_C"/>
</dbReference>
<name>A0ABV1VW84_9ACTN</name>
<dbReference type="InterPro" id="IPR005471">
    <property type="entry name" value="Tscrpt_reg_IclR_N"/>
</dbReference>
<sequence length="243" mass="26175">MTAVDRAMRTLEYLANPNGRTTHTALVKQLGIAPSTLTELLRQLRGLGWVDCVEDEYRLGASAFAFASQVRPSARLRAIVAPVLASLARATGETAVLTVELPGEGVVMIVDAAEGANRVRFVAQVGERIPMHHAPGGLVLLAFSERGLGDIEGHEQHTSGPFGDVDKQAFARRLRRIRKLGYAELTPHEEPGQHAISAPILDRAGSPIAAVTLVGPASRMKPNAKKLADLLVSRISELRWSED</sequence>
<evidence type="ECO:0000256" key="2">
    <source>
        <dbReference type="ARBA" id="ARBA00023125"/>
    </source>
</evidence>
<dbReference type="Gene3D" id="3.30.450.40">
    <property type="match status" value="1"/>
</dbReference>
<dbReference type="Proteomes" id="UP001458415">
    <property type="component" value="Unassembled WGS sequence"/>
</dbReference>
<gene>
    <name evidence="6" type="ORF">ABT317_01860</name>
</gene>
<dbReference type="Pfam" id="PF01614">
    <property type="entry name" value="IclR_C"/>
    <property type="match status" value="1"/>
</dbReference>
<dbReference type="InterPro" id="IPR036390">
    <property type="entry name" value="WH_DNA-bd_sf"/>
</dbReference>
<organism evidence="6 7">
    <name type="scientific">Streptomyces carpinensis</name>
    <dbReference type="NCBI Taxonomy" id="66369"/>
    <lineage>
        <taxon>Bacteria</taxon>
        <taxon>Bacillati</taxon>
        <taxon>Actinomycetota</taxon>
        <taxon>Actinomycetes</taxon>
        <taxon>Kitasatosporales</taxon>
        <taxon>Streptomycetaceae</taxon>
        <taxon>Streptomyces</taxon>
    </lineage>
</organism>
<dbReference type="InterPro" id="IPR036388">
    <property type="entry name" value="WH-like_DNA-bd_sf"/>
</dbReference>
<keyword evidence="2" id="KW-0238">DNA-binding</keyword>
<evidence type="ECO:0000256" key="3">
    <source>
        <dbReference type="ARBA" id="ARBA00023163"/>
    </source>
</evidence>
<evidence type="ECO:0000313" key="6">
    <source>
        <dbReference type="EMBL" id="MER6975826.1"/>
    </source>
</evidence>
<dbReference type="PROSITE" id="PS51077">
    <property type="entry name" value="HTH_ICLR"/>
    <property type="match status" value="1"/>
</dbReference>
<feature type="domain" description="IclR-ED" evidence="5">
    <location>
        <begin position="62"/>
        <end position="243"/>
    </location>
</feature>
<keyword evidence="3" id="KW-0804">Transcription</keyword>
<dbReference type="PROSITE" id="PS51078">
    <property type="entry name" value="ICLR_ED"/>
    <property type="match status" value="1"/>
</dbReference>
<keyword evidence="1" id="KW-0805">Transcription regulation</keyword>
<evidence type="ECO:0000259" key="4">
    <source>
        <dbReference type="PROSITE" id="PS51077"/>
    </source>
</evidence>
<dbReference type="InterPro" id="IPR029016">
    <property type="entry name" value="GAF-like_dom_sf"/>
</dbReference>
<protein>
    <submittedName>
        <fullName evidence="6">IclR family transcriptional regulator</fullName>
    </submittedName>
</protein>